<dbReference type="InterPro" id="IPR013325">
    <property type="entry name" value="RNA_pol_sigma_r2"/>
</dbReference>
<evidence type="ECO:0000313" key="3">
    <source>
        <dbReference type="Proteomes" id="UP001060919"/>
    </source>
</evidence>
<dbReference type="InterPro" id="IPR013324">
    <property type="entry name" value="RNA_pol_sigma_r3/r4-like"/>
</dbReference>
<organism evidence="2 3">
    <name type="scientific">Aureispira anguillae</name>
    <dbReference type="NCBI Taxonomy" id="2864201"/>
    <lineage>
        <taxon>Bacteria</taxon>
        <taxon>Pseudomonadati</taxon>
        <taxon>Bacteroidota</taxon>
        <taxon>Saprospiria</taxon>
        <taxon>Saprospirales</taxon>
        <taxon>Saprospiraceae</taxon>
        <taxon>Aureispira</taxon>
    </lineage>
</organism>
<dbReference type="AlphaFoldDB" id="A0A915YFR5"/>
<name>A0A915YFR5_9BACT</name>
<dbReference type="Gene3D" id="1.10.1740.10">
    <property type="match status" value="1"/>
</dbReference>
<reference evidence="2" key="1">
    <citation type="submission" date="2022-09" db="EMBL/GenBank/DDBJ databases">
        <title>Aureispira anguillicida sp. nov., isolated from Leptocephalus of Japanese eel Anguilla japonica.</title>
        <authorList>
            <person name="Yuasa K."/>
            <person name="Mekata T."/>
            <person name="Ikunari K."/>
        </authorList>
    </citation>
    <scope>NUCLEOTIDE SEQUENCE</scope>
    <source>
        <strain evidence="2">EL160426</strain>
    </source>
</reference>
<proteinExistence type="predicted"/>
<evidence type="ECO:0000313" key="2">
    <source>
        <dbReference type="EMBL" id="BDS12217.1"/>
    </source>
</evidence>
<evidence type="ECO:0000259" key="1">
    <source>
        <dbReference type="Pfam" id="PF20239"/>
    </source>
</evidence>
<dbReference type="RefSeq" id="WP_264793319.1">
    <property type="nucleotide sequence ID" value="NZ_AP026867.1"/>
</dbReference>
<dbReference type="KEGG" id="aup:AsAng_0029360"/>
<protein>
    <submittedName>
        <fullName evidence="2">RNA polymerase subunit sigma</fullName>
    </submittedName>
</protein>
<dbReference type="PANTHER" id="PTHR47756">
    <property type="entry name" value="BLL6612 PROTEIN-RELATED"/>
    <property type="match status" value="1"/>
</dbReference>
<dbReference type="Proteomes" id="UP001060919">
    <property type="component" value="Chromosome"/>
</dbReference>
<gene>
    <name evidence="2" type="ORF">AsAng_0029360</name>
</gene>
<feature type="domain" description="DUF6596" evidence="1">
    <location>
        <begin position="184"/>
        <end position="285"/>
    </location>
</feature>
<dbReference type="SUPFAM" id="SSF88946">
    <property type="entry name" value="Sigma2 domain of RNA polymerase sigma factors"/>
    <property type="match status" value="1"/>
</dbReference>
<dbReference type="EMBL" id="AP026867">
    <property type="protein sequence ID" value="BDS12217.1"/>
    <property type="molecule type" value="Genomic_DNA"/>
</dbReference>
<accession>A0A915YFR5</accession>
<dbReference type="InterPro" id="IPR046531">
    <property type="entry name" value="DUF6596"/>
</dbReference>
<dbReference type="Pfam" id="PF20239">
    <property type="entry name" value="DUF6596"/>
    <property type="match status" value="1"/>
</dbReference>
<dbReference type="SUPFAM" id="SSF88659">
    <property type="entry name" value="Sigma3 and sigma4 domains of RNA polymerase sigma factors"/>
    <property type="match status" value="1"/>
</dbReference>
<dbReference type="PANTHER" id="PTHR47756:SF2">
    <property type="entry name" value="BLL6612 PROTEIN"/>
    <property type="match status" value="1"/>
</dbReference>
<sequence length="412" mass="47244">MNKQHLIPHLFRNEFSKIVTVLCKKFGLANIQLAEDIVAETFLIATETWGLKGIPPNPTAWLYAVAQNKTKDILKRNQVFKHKITPDLKDQPITSATFQLDLSEQNILDGQIQMLFALCNPAISTTSQIALALKILCGFGVHEIANAFLTNKATINKRLHRGKQKLRQQNIDLSFPLPHEIENRLPNILSILYLLFNEGYYSKTAQKTLQKDICLEAMQLLYNLLKYPPTNQPQTNALMALFCFQASRFDARTNHLNEPILYAHQDQNIWDKELIAKGNYYLNLSAQKNMVTKYHLEAAIAYWHTNVTTPAKEKWEAILQLYNQLLQIAYSPIAALNRTYALSQTNSCSEAIQEALKIDLKDNHLYYALLAELYKDLDPQKQLEYLQLTLAFAKTENDRKVLLKKIKAVRVD</sequence>
<keyword evidence="3" id="KW-1185">Reference proteome</keyword>
<dbReference type="GO" id="GO:0006352">
    <property type="term" value="P:DNA-templated transcription initiation"/>
    <property type="evidence" value="ECO:0007669"/>
    <property type="project" value="InterPro"/>
</dbReference>
<dbReference type="GO" id="GO:0003700">
    <property type="term" value="F:DNA-binding transcription factor activity"/>
    <property type="evidence" value="ECO:0007669"/>
    <property type="project" value="InterPro"/>
</dbReference>